<evidence type="ECO:0000256" key="12">
    <source>
        <dbReference type="ARBA" id="ARBA00023014"/>
    </source>
</evidence>
<evidence type="ECO:0000256" key="10">
    <source>
        <dbReference type="ARBA" id="ARBA00022741"/>
    </source>
</evidence>
<dbReference type="InterPro" id="IPR013785">
    <property type="entry name" value="Aldolase_TIM"/>
</dbReference>
<keyword evidence="16" id="KW-0413">Isomerase</keyword>
<dbReference type="HAMAP" id="MF_01225_B">
    <property type="entry name" value="MoaA_B"/>
    <property type="match status" value="1"/>
</dbReference>
<dbReference type="InterPro" id="IPR013483">
    <property type="entry name" value="MoaA"/>
</dbReference>
<protein>
    <recommendedName>
        <fullName evidence="24">Cyclic pyranopterin monophosphate synthase</fullName>
    </recommendedName>
</protein>
<comment type="caution">
    <text evidence="22">The sequence shown here is derived from an EMBL/GenBank/DDBJ whole genome shotgun (WGS) entry which is preliminary data.</text>
</comment>
<dbReference type="InterPro" id="IPR058240">
    <property type="entry name" value="rSAM_sf"/>
</dbReference>
<dbReference type="SMART" id="SM00729">
    <property type="entry name" value="Elp3"/>
    <property type="match status" value="1"/>
</dbReference>
<dbReference type="PROSITE" id="PS01305">
    <property type="entry name" value="MOAA_NIFB_PQQE"/>
    <property type="match status" value="1"/>
</dbReference>
<evidence type="ECO:0000256" key="9">
    <source>
        <dbReference type="ARBA" id="ARBA00022723"/>
    </source>
</evidence>
<evidence type="ECO:0000256" key="3">
    <source>
        <dbReference type="ARBA" id="ARBA00005046"/>
    </source>
</evidence>
<dbReference type="CDD" id="cd01420">
    <property type="entry name" value="MoaC_PE"/>
    <property type="match status" value="1"/>
</dbReference>
<keyword evidence="17" id="KW-0456">Lyase</keyword>
<dbReference type="SFLD" id="SFLDG01067">
    <property type="entry name" value="SPASM/twitch_domain_containing"/>
    <property type="match status" value="1"/>
</dbReference>
<dbReference type="CDD" id="cd01335">
    <property type="entry name" value="Radical_SAM"/>
    <property type="match status" value="1"/>
</dbReference>
<comment type="similarity">
    <text evidence="4">Belongs to the pseudouridine synthase TruD family.</text>
</comment>
<name>A0ABR3GHD6_9PEZI</name>
<evidence type="ECO:0000256" key="18">
    <source>
        <dbReference type="ARBA" id="ARBA00048697"/>
    </source>
</evidence>
<keyword evidence="9" id="KW-0479">Metal-binding</keyword>
<evidence type="ECO:0000256" key="2">
    <source>
        <dbReference type="ARBA" id="ARBA00001966"/>
    </source>
</evidence>
<feature type="compositionally biased region" description="Basic and acidic residues" evidence="19">
    <location>
        <begin position="699"/>
        <end position="710"/>
    </location>
</feature>
<dbReference type="InterPro" id="IPR047594">
    <property type="entry name" value="MoaC_bact/euk"/>
</dbReference>
<dbReference type="Pfam" id="PF04055">
    <property type="entry name" value="Radical_SAM"/>
    <property type="match status" value="1"/>
</dbReference>
<dbReference type="Gene3D" id="3.30.2350.20">
    <property type="entry name" value="TruD, catalytic domain"/>
    <property type="match status" value="2"/>
</dbReference>
<evidence type="ECO:0000259" key="21">
    <source>
        <dbReference type="PROSITE" id="PS51918"/>
    </source>
</evidence>
<keyword evidence="15" id="KW-0501">Molybdenum cofactor biosynthesis</keyword>
<dbReference type="InterPro" id="IPR023045">
    <property type="entry name" value="MoaC"/>
</dbReference>
<keyword evidence="7" id="KW-0004">4Fe-4S</keyword>
<comment type="pathway">
    <text evidence="3">Cofactor biosynthesis; molybdopterin biosynthesis.</text>
</comment>
<gene>
    <name evidence="22" type="ORF">Q9L58_005766</name>
</gene>
<keyword evidence="12" id="KW-0411">Iron-sulfur</keyword>
<dbReference type="NCBIfam" id="TIGR02666">
    <property type="entry name" value="moaA"/>
    <property type="match status" value="1"/>
</dbReference>
<keyword evidence="14" id="KW-0342">GTP-binding</keyword>
<feature type="compositionally biased region" description="Basic residues" evidence="19">
    <location>
        <begin position="236"/>
        <end position="246"/>
    </location>
</feature>
<evidence type="ECO:0000256" key="17">
    <source>
        <dbReference type="ARBA" id="ARBA00023239"/>
    </source>
</evidence>
<dbReference type="InterPro" id="IPR010505">
    <property type="entry name" value="MoaA_twitch"/>
</dbReference>
<dbReference type="SFLD" id="SFLDG01383">
    <property type="entry name" value="cyclic_pyranopterin_phosphate"/>
    <property type="match status" value="1"/>
</dbReference>
<keyword evidence="23" id="KW-1185">Reference proteome</keyword>
<evidence type="ECO:0000313" key="23">
    <source>
        <dbReference type="Proteomes" id="UP001447188"/>
    </source>
</evidence>
<evidence type="ECO:0000256" key="13">
    <source>
        <dbReference type="ARBA" id="ARBA00023128"/>
    </source>
</evidence>
<comment type="similarity">
    <text evidence="5">In the C-terminal section; belongs to the MoaC family.</text>
</comment>
<dbReference type="Pfam" id="PF01142">
    <property type="entry name" value="TruD"/>
    <property type="match status" value="1"/>
</dbReference>
<dbReference type="NCBIfam" id="NF006870">
    <property type="entry name" value="PRK09364.1"/>
    <property type="match status" value="1"/>
</dbReference>
<evidence type="ECO:0000256" key="16">
    <source>
        <dbReference type="ARBA" id="ARBA00023235"/>
    </source>
</evidence>
<dbReference type="NCBIfam" id="TIGR00581">
    <property type="entry name" value="moaC"/>
    <property type="match status" value="1"/>
</dbReference>
<dbReference type="InterPro" id="IPR040064">
    <property type="entry name" value="MoaA-like"/>
</dbReference>
<keyword evidence="13" id="KW-0496">Mitochondrion</keyword>
<comment type="similarity">
    <text evidence="6">In the N-terminal section; belongs to the radical SAM superfamily. MoaA family.</text>
</comment>
<evidence type="ECO:0000256" key="1">
    <source>
        <dbReference type="ARBA" id="ARBA00001637"/>
    </source>
</evidence>
<feature type="region of interest" description="Disordered" evidence="19">
    <location>
        <begin position="223"/>
        <end position="253"/>
    </location>
</feature>
<feature type="region of interest" description="Disordered" evidence="19">
    <location>
        <begin position="96"/>
        <end position="139"/>
    </location>
</feature>
<evidence type="ECO:0000256" key="7">
    <source>
        <dbReference type="ARBA" id="ARBA00022485"/>
    </source>
</evidence>
<comment type="catalytic activity">
    <reaction evidence="18">
        <text>GTP + AH2 + S-adenosyl-L-methionine = (8S)-3',8-cyclo-7,8-dihydroguanosine 5'-triphosphate + 5'-deoxyadenosine + L-methionine + A + H(+)</text>
        <dbReference type="Rhea" id="RHEA:49576"/>
        <dbReference type="ChEBI" id="CHEBI:13193"/>
        <dbReference type="ChEBI" id="CHEBI:15378"/>
        <dbReference type="ChEBI" id="CHEBI:17319"/>
        <dbReference type="ChEBI" id="CHEBI:17499"/>
        <dbReference type="ChEBI" id="CHEBI:37565"/>
        <dbReference type="ChEBI" id="CHEBI:57844"/>
        <dbReference type="ChEBI" id="CHEBI:59789"/>
        <dbReference type="ChEBI" id="CHEBI:131766"/>
        <dbReference type="EC" id="4.1.99.22"/>
    </reaction>
</comment>
<dbReference type="PROSITE" id="PS50984">
    <property type="entry name" value="TRUD"/>
    <property type="match status" value="1"/>
</dbReference>
<dbReference type="InterPro" id="IPR050105">
    <property type="entry name" value="MoCo_biosynth_MoaA/MoaC"/>
</dbReference>
<organism evidence="22 23">
    <name type="scientific">Discina gigas</name>
    <dbReference type="NCBI Taxonomy" id="1032678"/>
    <lineage>
        <taxon>Eukaryota</taxon>
        <taxon>Fungi</taxon>
        <taxon>Dikarya</taxon>
        <taxon>Ascomycota</taxon>
        <taxon>Pezizomycotina</taxon>
        <taxon>Pezizomycetes</taxon>
        <taxon>Pezizales</taxon>
        <taxon>Discinaceae</taxon>
        <taxon>Discina</taxon>
    </lineage>
</organism>
<feature type="compositionally biased region" description="Basic and acidic residues" evidence="19">
    <location>
        <begin position="111"/>
        <end position="124"/>
    </location>
</feature>
<evidence type="ECO:0000256" key="19">
    <source>
        <dbReference type="SAM" id="MobiDB-lite"/>
    </source>
</evidence>
<feature type="domain" description="Radical SAM core" evidence="21">
    <location>
        <begin position="854"/>
        <end position="1077"/>
    </location>
</feature>
<keyword evidence="10" id="KW-0547">Nucleotide-binding</keyword>
<dbReference type="InterPro" id="IPR000385">
    <property type="entry name" value="MoaA_NifB_PqqE_Fe-S-bd_CS"/>
</dbReference>
<evidence type="ECO:0000256" key="5">
    <source>
        <dbReference type="ARBA" id="ARBA00008484"/>
    </source>
</evidence>
<dbReference type="Pfam" id="PF01967">
    <property type="entry name" value="MoaC"/>
    <property type="match status" value="1"/>
</dbReference>
<dbReference type="SFLD" id="SFLDS00029">
    <property type="entry name" value="Radical_SAM"/>
    <property type="match status" value="1"/>
</dbReference>
<dbReference type="SFLD" id="SFLDG01386">
    <property type="entry name" value="main_SPASM_domain-containing"/>
    <property type="match status" value="1"/>
</dbReference>
<dbReference type="PANTHER" id="PTHR22960">
    <property type="entry name" value="MOLYBDOPTERIN COFACTOR SYNTHESIS PROTEIN A"/>
    <property type="match status" value="1"/>
</dbReference>
<dbReference type="InterPro" id="IPR006638">
    <property type="entry name" value="Elp3/MiaA/NifB-like_rSAM"/>
</dbReference>
<dbReference type="InterPro" id="IPR036522">
    <property type="entry name" value="MoaC_sf"/>
</dbReference>
<dbReference type="Proteomes" id="UP001447188">
    <property type="component" value="Unassembled WGS sequence"/>
</dbReference>
<dbReference type="Gene3D" id="3.30.70.640">
    <property type="entry name" value="Molybdopterin cofactor biosynthesis C (MoaC) domain"/>
    <property type="match status" value="1"/>
</dbReference>
<feature type="compositionally biased region" description="Acidic residues" evidence="19">
    <location>
        <begin position="711"/>
        <end position="722"/>
    </location>
</feature>
<dbReference type="SUPFAM" id="SSF102114">
    <property type="entry name" value="Radical SAM enzymes"/>
    <property type="match status" value="1"/>
</dbReference>
<dbReference type="SUPFAM" id="SSF55120">
    <property type="entry name" value="Pseudouridine synthase"/>
    <property type="match status" value="1"/>
</dbReference>
<evidence type="ECO:0000313" key="22">
    <source>
        <dbReference type="EMBL" id="KAL0635281.1"/>
    </source>
</evidence>
<dbReference type="InterPro" id="IPR001656">
    <property type="entry name" value="PsdUridine_synth_TruD"/>
</dbReference>
<feature type="domain" description="TRUD" evidence="20">
    <location>
        <begin position="389"/>
        <end position="659"/>
    </location>
</feature>
<sequence>MSETSPARPPPAKRVKLDEPTPASVPAPAPTPAQTQTFSQIDLERAVGITEYIDAGLKGWCGILKQRYTDFLVNEIGEDGKVVHLTSLEYGGRGKLKQHAGAAGDQTGEAGTEKQEKKDEDEPAKQPGQEESPAPPLKEFELSPEDASALTALVSPEITTFCTTLYRSLGRDAAPSPVSQMTTSVIPSKDARVTLHALVRRLFNSKLETQTLTGDDDGKIRIQAATASTRTDGRKAQKRRGNRGGKNHANPTEKFEDLGGEYCHFLLYKENRDTMQAVSLVGRLLRIGKGKGGLGFAGTKDRRAVTVQRCSVFRVHAHRLAALNEGGTSGLHTGTRVGNFEYKNYGLELGDLNGNEFCITLRECATVDGGVDGLEEVVRTAVEKVKENGFINYFGLQRFGSFSVGTWEVGVQLLLGSWRTAVEKILDYDPATLSSPVNTINADERTRAEACRLFLESYDLHRAAEMAPRKYLAESTILRVLAERGSRSDGKGGGLDYLGALQAVPRHLKTMYPHAYQSYVWNHVASARIRMSATTLLEGDLVLIAPAAAASDDVAMEEVDQDGEMVVNLPAEKSTSGRPRDGEEFARARALSKEEVESGEWTMKDLVLPTPGWDVVYPQNELLEVYKSIMKEHGLDPLDMKRSHKDYSLPGGYRKVVADFVDGGCGFEVKRYRGLEQVVSTDMEVLEREGKVGTQENMGKAEPDGERDSMEVEEGEEGEEGEEKMAVVLKLKLGTSTYATMALRELMREGMKAYKPEFSRNFPMVLTLLRCCRVRLSSLHAHRMSGLGLGLGASQRRHIGTRATATLQVDDEELLQPLLPSKSNIPAKQAPPTSQRVEQLKKHAKPFSEFLTDGFGRQHTYLRISVTERCNLRCVYCMPEEGVPLSPAAHLLSTPEILEIARLFVSQGVTKIRLTGGEPTVRKDITELVEELGKLRSMGLKEVCMTSNGIALNRKLPKMVEAGLTGLNLSLDTLDPWKFQIMTRRKGLEQVLKTIDSALSYPQLQVKLNCVIMTGLNDVEIASFVEMTRDKPIEVRFIEYMPFDGNKWNKKKMVSYESMVKLIHETHPTMQKLASQRPNDTSKTWKVPGYAGTVGFITSMTHNFCGSCNRLRITGDGNLKVCLFGDAEVSLRDMMRKFRDRDAEVGAGEREGMERDLLGVVGKAVGRKKEKHAGMGELENMKNRPMILIGGAQSATSQKSEPAKLTHLTPTGEAHMVNITAKSITSRSATAVGRVYFSNPTPLQLIRSNTLKKGDVLGVARIAGIMAVKKCPDIVPLCHPILITGVSVSVETHDMAEGHGYVQIEATVECTGQTGVEMEALTGVMGAGLTVVDMCKAVDKRMVVGDCRVTRKAGGRSGEFVE</sequence>
<evidence type="ECO:0000256" key="8">
    <source>
        <dbReference type="ARBA" id="ARBA00022691"/>
    </source>
</evidence>
<evidence type="ECO:0008006" key="24">
    <source>
        <dbReference type="Google" id="ProtNLM"/>
    </source>
</evidence>
<evidence type="ECO:0000256" key="11">
    <source>
        <dbReference type="ARBA" id="ARBA00023004"/>
    </source>
</evidence>
<accession>A0ABR3GHD6</accession>
<keyword evidence="8" id="KW-0949">S-adenosyl-L-methionine</keyword>
<keyword evidence="11" id="KW-0408">Iron</keyword>
<feature type="region of interest" description="Disordered" evidence="19">
    <location>
        <begin position="690"/>
        <end position="723"/>
    </location>
</feature>
<evidence type="ECO:0000256" key="14">
    <source>
        <dbReference type="ARBA" id="ARBA00023134"/>
    </source>
</evidence>
<dbReference type="NCBIfam" id="TIGR00094">
    <property type="entry name" value="tRNA_TruD_broad"/>
    <property type="match status" value="1"/>
</dbReference>
<dbReference type="InterPro" id="IPR011760">
    <property type="entry name" value="PsdUridine_synth_TruD_insert"/>
</dbReference>
<dbReference type="SUPFAM" id="SSF55040">
    <property type="entry name" value="Molybdenum cofactor biosynthesis protein C, MoaC"/>
    <property type="match status" value="1"/>
</dbReference>
<dbReference type="Gene3D" id="3.20.20.70">
    <property type="entry name" value="Aldolase class I"/>
    <property type="match status" value="1"/>
</dbReference>
<dbReference type="PROSITE" id="PS51918">
    <property type="entry name" value="RADICAL_SAM"/>
    <property type="match status" value="1"/>
</dbReference>
<dbReference type="PANTHER" id="PTHR22960:SF0">
    <property type="entry name" value="MOLYBDENUM COFACTOR BIOSYNTHESIS PROTEIN 1"/>
    <property type="match status" value="1"/>
</dbReference>
<evidence type="ECO:0000259" key="20">
    <source>
        <dbReference type="PROSITE" id="PS50984"/>
    </source>
</evidence>
<dbReference type="EMBL" id="JBBBZM010000073">
    <property type="protein sequence ID" value="KAL0635281.1"/>
    <property type="molecule type" value="Genomic_DNA"/>
</dbReference>
<dbReference type="CDD" id="cd02576">
    <property type="entry name" value="PseudoU_synth_ScPUS7"/>
    <property type="match status" value="1"/>
</dbReference>
<dbReference type="CDD" id="cd21117">
    <property type="entry name" value="Twitch_MoaA"/>
    <property type="match status" value="1"/>
</dbReference>
<evidence type="ECO:0000256" key="6">
    <source>
        <dbReference type="ARBA" id="ARBA00009862"/>
    </source>
</evidence>
<comment type="cofactor">
    <cofactor evidence="2">
        <name>[4Fe-4S] cluster</name>
        <dbReference type="ChEBI" id="CHEBI:49883"/>
    </cofactor>
</comment>
<dbReference type="InterPro" id="IPR042214">
    <property type="entry name" value="TruD_catalytic"/>
</dbReference>
<evidence type="ECO:0000256" key="15">
    <source>
        <dbReference type="ARBA" id="ARBA00023150"/>
    </source>
</evidence>
<dbReference type="InterPro" id="IPR020103">
    <property type="entry name" value="PsdUridine_synth_cat_dom_sf"/>
</dbReference>
<evidence type="ECO:0000256" key="4">
    <source>
        <dbReference type="ARBA" id="ARBA00007953"/>
    </source>
</evidence>
<dbReference type="InterPro" id="IPR007197">
    <property type="entry name" value="rSAM"/>
</dbReference>
<feature type="region of interest" description="Disordered" evidence="19">
    <location>
        <begin position="1"/>
        <end position="39"/>
    </location>
</feature>
<comment type="catalytic activity">
    <reaction evidence="1">
        <text>(8S)-3',8-cyclo-7,8-dihydroguanosine 5'-triphosphate = cyclic pyranopterin phosphate + diphosphate</text>
        <dbReference type="Rhea" id="RHEA:49580"/>
        <dbReference type="ChEBI" id="CHEBI:33019"/>
        <dbReference type="ChEBI" id="CHEBI:59648"/>
        <dbReference type="ChEBI" id="CHEBI:131766"/>
        <dbReference type="EC" id="4.6.1.17"/>
    </reaction>
</comment>
<dbReference type="InterPro" id="IPR002820">
    <property type="entry name" value="Mopterin_CF_biosynth-C_dom"/>
</dbReference>
<proteinExistence type="inferred from homology"/>
<dbReference type="Pfam" id="PF06463">
    <property type="entry name" value="Mob_synth_C"/>
    <property type="match status" value="1"/>
</dbReference>
<reference evidence="22 23" key="1">
    <citation type="submission" date="2024-02" db="EMBL/GenBank/DDBJ databases">
        <title>Discinaceae phylogenomics.</title>
        <authorList>
            <person name="Dirks A.C."/>
            <person name="James T.Y."/>
        </authorList>
    </citation>
    <scope>NUCLEOTIDE SEQUENCE [LARGE SCALE GENOMIC DNA]</scope>
    <source>
        <strain evidence="22 23">ACD0624</strain>
    </source>
</reference>